<comment type="caution">
    <text evidence="1">The sequence shown here is derived from an EMBL/GenBank/DDBJ whole genome shotgun (WGS) entry which is preliminary data.</text>
</comment>
<organism evidence="1 2">
    <name type="scientific">Nostoc minutum NIES-26</name>
    <dbReference type="NCBI Taxonomy" id="1844469"/>
    <lineage>
        <taxon>Bacteria</taxon>
        <taxon>Bacillati</taxon>
        <taxon>Cyanobacteriota</taxon>
        <taxon>Cyanophyceae</taxon>
        <taxon>Nostocales</taxon>
        <taxon>Nostocaceae</taxon>
        <taxon>Nostoc</taxon>
    </lineage>
</organism>
<gene>
    <name evidence="1" type="ORF">A6770_31830</name>
</gene>
<protein>
    <submittedName>
        <fullName evidence="1">Uncharacterized protein</fullName>
    </submittedName>
</protein>
<proteinExistence type="predicted"/>
<accession>A0A367Q948</accession>
<evidence type="ECO:0000313" key="2">
    <source>
        <dbReference type="Proteomes" id="UP000252107"/>
    </source>
</evidence>
<name>A0A367Q948_9NOSO</name>
<dbReference type="AlphaFoldDB" id="A0A367Q948"/>
<dbReference type="EMBL" id="LXQD01000338">
    <property type="protein sequence ID" value="RCJ20301.1"/>
    <property type="molecule type" value="Genomic_DNA"/>
</dbReference>
<evidence type="ECO:0000313" key="1">
    <source>
        <dbReference type="EMBL" id="RCJ20301.1"/>
    </source>
</evidence>
<sequence>MNGINKIYLRVLVQLLQRENLISSFIWFFRPALSAVYTVGQFSLEVREDLASKHHVYKMKTNCESNCTALKQMVIGTSH</sequence>
<dbReference type="Proteomes" id="UP000252107">
    <property type="component" value="Unassembled WGS sequence"/>
</dbReference>
<reference evidence="1" key="1">
    <citation type="submission" date="2016-04" db="EMBL/GenBank/DDBJ databases">
        <authorList>
            <person name="Tabuchi Yagui T.R."/>
        </authorList>
    </citation>
    <scope>NUCLEOTIDE SEQUENCE [LARGE SCALE GENOMIC DNA]</scope>
    <source>
        <strain evidence="1">NIES-26</strain>
    </source>
</reference>
<keyword evidence="2" id="KW-1185">Reference proteome</keyword>